<feature type="domain" description="Metalloprotease TldD/E C-terminal" evidence="1">
    <location>
        <begin position="211"/>
        <end position="435"/>
    </location>
</feature>
<dbReference type="InterPro" id="IPR045569">
    <property type="entry name" value="Metalloprtase-TldD/E_C"/>
</dbReference>
<proteinExistence type="predicted"/>
<dbReference type="RefSeq" id="WP_270453782.1">
    <property type="nucleotide sequence ID" value="NZ_JADPIE010000003.1"/>
</dbReference>
<dbReference type="PANTHER" id="PTHR43421">
    <property type="entry name" value="METALLOPROTEASE PMBA"/>
    <property type="match status" value="1"/>
</dbReference>
<dbReference type="Pfam" id="PF19289">
    <property type="entry name" value="PmbA_TldD_3rd"/>
    <property type="match status" value="1"/>
</dbReference>
<protein>
    <submittedName>
        <fullName evidence="2">TldD/PmbA family protein</fullName>
    </submittedName>
</protein>
<dbReference type="AlphaFoldDB" id="A0A931ARM9"/>
<dbReference type="PANTHER" id="PTHR43421:SF1">
    <property type="entry name" value="METALLOPROTEASE PMBA"/>
    <property type="match status" value="1"/>
</dbReference>
<comment type="caution">
    <text evidence="2">The sequence shown here is derived from an EMBL/GenBank/DDBJ whole genome shotgun (WGS) entry which is preliminary data.</text>
</comment>
<evidence type="ECO:0000259" key="1">
    <source>
        <dbReference type="Pfam" id="PF19289"/>
    </source>
</evidence>
<accession>A0A931ARM9</accession>
<reference evidence="2" key="1">
    <citation type="submission" date="2020-11" db="EMBL/GenBank/DDBJ databases">
        <title>Halonatronomonas betainensis gen. nov., sp. nov. a novel haloalkaliphilic representative of the family Halanaerobiacae capable of betaine degradation.</title>
        <authorList>
            <person name="Boltyanskaya Y."/>
            <person name="Kevbrin V."/>
            <person name="Detkova E."/>
            <person name="Grouzdev D.S."/>
            <person name="Koziaeva V."/>
            <person name="Zhilina T."/>
        </authorList>
    </citation>
    <scope>NUCLEOTIDE SEQUENCE</scope>
    <source>
        <strain evidence="2">Z-7014</strain>
    </source>
</reference>
<sequence>MLDINKLKKNFDEAELLIKETREMKYDFENWDLEDITSNDLSELSLRVKDNNKSGSSTATGSSPEVLDNLIKGAKKSVQYGEPANFNFSDKKIDAVDHATENRFSKTESDELIEYAQEIKNIFKEKKPDLTLNFSISKNYEKTKIITTNEADLKENKTGFTFIFSAPIPGGGSELYRFYESDSFFREIPEADINEFIEEYKMTEKVSKPKTGKMPVLFSPGSLYFFLVSLETGVSGQNIYQGTSPLIDRLGESIFSDKLTITDKPRLEGTSYRKSFDDEGIPTSDKTIINNGKLNNYLYDLEYAARLDKEPTGNGLKKTLFGSGIDTPVNPAFVHPVITPGGYSKSELLAEIDEGILVENVIGFHSSNYTQGHFSVQAHGFHIKNGEIQGRLEDVMLAGNIYDDFKNIIGIGDKAILSQMGSFPYLLVDKISVTGE</sequence>
<keyword evidence="3" id="KW-1185">Reference proteome</keyword>
<dbReference type="EMBL" id="JADPIE010000003">
    <property type="protein sequence ID" value="MBF8436864.1"/>
    <property type="molecule type" value="Genomic_DNA"/>
</dbReference>
<dbReference type="InterPro" id="IPR036059">
    <property type="entry name" value="TldD/PmbA_sf"/>
</dbReference>
<dbReference type="InterPro" id="IPR035068">
    <property type="entry name" value="TldD/PmbA_N"/>
</dbReference>
<evidence type="ECO:0000313" key="3">
    <source>
        <dbReference type="Proteomes" id="UP000621436"/>
    </source>
</evidence>
<dbReference type="GO" id="GO:0005829">
    <property type="term" value="C:cytosol"/>
    <property type="evidence" value="ECO:0007669"/>
    <property type="project" value="TreeGrafter"/>
</dbReference>
<dbReference type="Proteomes" id="UP000621436">
    <property type="component" value="Unassembled WGS sequence"/>
</dbReference>
<organism evidence="2 3">
    <name type="scientific">Halonatronomonas betaini</name>
    <dbReference type="NCBI Taxonomy" id="2778430"/>
    <lineage>
        <taxon>Bacteria</taxon>
        <taxon>Bacillati</taxon>
        <taxon>Bacillota</taxon>
        <taxon>Clostridia</taxon>
        <taxon>Halanaerobiales</taxon>
        <taxon>Halarsenatibacteraceae</taxon>
        <taxon>Halonatronomonas</taxon>
    </lineage>
</organism>
<dbReference type="Gene3D" id="3.30.2290.10">
    <property type="entry name" value="PmbA/TldD superfamily"/>
    <property type="match status" value="1"/>
</dbReference>
<name>A0A931ARM9_9FIRM</name>
<gene>
    <name evidence="2" type="ORF">I0Q91_07240</name>
</gene>
<evidence type="ECO:0000313" key="2">
    <source>
        <dbReference type="EMBL" id="MBF8436864.1"/>
    </source>
</evidence>
<dbReference type="InterPro" id="IPR047657">
    <property type="entry name" value="PmbA"/>
</dbReference>
<dbReference type="GO" id="GO:0008237">
    <property type="term" value="F:metallopeptidase activity"/>
    <property type="evidence" value="ECO:0007669"/>
    <property type="project" value="InterPro"/>
</dbReference>
<dbReference type="GO" id="GO:0006508">
    <property type="term" value="P:proteolysis"/>
    <property type="evidence" value="ECO:0007669"/>
    <property type="project" value="InterPro"/>
</dbReference>
<dbReference type="SUPFAM" id="SSF111283">
    <property type="entry name" value="Putative modulator of DNA gyrase, PmbA/TldD"/>
    <property type="match status" value="1"/>
</dbReference>